<reference evidence="7" key="1">
    <citation type="submission" date="2020-11" db="EMBL/GenBank/DDBJ databases">
        <authorList>
            <person name="Tran Van P."/>
        </authorList>
    </citation>
    <scope>NUCLEOTIDE SEQUENCE</scope>
</reference>
<organism evidence="7">
    <name type="scientific">Timema shepardi</name>
    <name type="common">Walking stick</name>
    <dbReference type="NCBI Taxonomy" id="629360"/>
    <lineage>
        <taxon>Eukaryota</taxon>
        <taxon>Metazoa</taxon>
        <taxon>Ecdysozoa</taxon>
        <taxon>Arthropoda</taxon>
        <taxon>Hexapoda</taxon>
        <taxon>Insecta</taxon>
        <taxon>Pterygota</taxon>
        <taxon>Neoptera</taxon>
        <taxon>Polyneoptera</taxon>
        <taxon>Phasmatodea</taxon>
        <taxon>Timematodea</taxon>
        <taxon>Timematoidea</taxon>
        <taxon>Timematidae</taxon>
        <taxon>Timema</taxon>
    </lineage>
</organism>
<comment type="caution">
    <text evidence="6">Lacks conserved residue(s) required for the propagation of feature annotation.</text>
</comment>
<feature type="transmembrane region" description="Helical" evidence="6">
    <location>
        <begin position="277"/>
        <end position="302"/>
    </location>
</feature>
<keyword evidence="4 6" id="KW-1133">Transmembrane helix</keyword>
<evidence type="ECO:0000313" key="7">
    <source>
        <dbReference type="EMBL" id="CAD7264469.1"/>
    </source>
</evidence>
<dbReference type="AlphaFoldDB" id="A0A7R9G2E0"/>
<gene>
    <name evidence="7" type="ORF">TSIB3V08_LOCUS8519</name>
</gene>
<proteinExistence type="inferred from homology"/>
<comment type="subcellular location">
    <subcellularLocation>
        <location evidence="1 6">Cell membrane</location>
        <topology evidence="1 6">Multi-pass membrane protein</topology>
    </subcellularLocation>
</comment>
<dbReference type="InterPro" id="IPR013604">
    <property type="entry name" value="7TM_chemorcpt"/>
</dbReference>
<feature type="transmembrane region" description="Helical" evidence="6">
    <location>
        <begin position="308"/>
        <end position="334"/>
    </location>
</feature>
<evidence type="ECO:0000256" key="6">
    <source>
        <dbReference type="RuleBase" id="RU363108"/>
    </source>
</evidence>
<dbReference type="Pfam" id="PF08395">
    <property type="entry name" value="7tm_7"/>
    <property type="match status" value="1"/>
</dbReference>
<dbReference type="EMBL" id="OC004435">
    <property type="protein sequence ID" value="CAD7264469.1"/>
    <property type="molecule type" value="Genomic_DNA"/>
</dbReference>
<comment type="function">
    <text evidence="6">Gustatory receptor which mediates acceptance or avoidance behavior, depending on its substrates.</text>
</comment>
<protein>
    <recommendedName>
        <fullName evidence="6">Gustatory receptor</fullName>
    </recommendedName>
</protein>
<keyword evidence="2 6" id="KW-1003">Cell membrane</keyword>
<feature type="transmembrane region" description="Helical" evidence="6">
    <location>
        <begin position="217"/>
        <end position="239"/>
    </location>
</feature>
<dbReference type="GO" id="GO:0005886">
    <property type="term" value="C:plasma membrane"/>
    <property type="evidence" value="ECO:0007669"/>
    <property type="project" value="UniProtKB-SubCell"/>
</dbReference>
<keyword evidence="3 6" id="KW-0812">Transmembrane</keyword>
<keyword evidence="6" id="KW-0675">Receptor</keyword>
<accession>A0A7R9G2E0</accession>
<evidence type="ECO:0000256" key="2">
    <source>
        <dbReference type="ARBA" id="ARBA00022475"/>
    </source>
</evidence>
<feature type="transmembrane region" description="Helical" evidence="6">
    <location>
        <begin position="419"/>
        <end position="440"/>
    </location>
</feature>
<keyword evidence="6" id="KW-0807">Transducer</keyword>
<evidence type="ECO:0000256" key="3">
    <source>
        <dbReference type="ARBA" id="ARBA00022692"/>
    </source>
</evidence>
<dbReference type="GO" id="GO:0050909">
    <property type="term" value="P:sensory perception of taste"/>
    <property type="evidence" value="ECO:0007669"/>
    <property type="project" value="InterPro"/>
</dbReference>
<keyword evidence="5 6" id="KW-0472">Membrane</keyword>
<name>A0A7R9G2E0_TIMSH</name>
<comment type="similarity">
    <text evidence="6">Belongs to the insect chemoreceptor superfamily. Gustatory receptor (GR) family.</text>
</comment>
<evidence type="ECO:0000256" key="1">
    <source>
        <dbReference type="ARBA" id="ARBA00004651"/>
    </source>
</evidence>
<dbReference type="GO" id="GO:0007165">
    <property type="term" value="P:signal transduction"/>
    <property type="evidence" value="ECO:0007669"/>
    <property type="project" value="UniProtKB-KW"/>
</dbReference>
<evidence type="ECO:0000256" key="4">
    <source>
        <dbReference type="ARBA" id="ARBA00022989"/>
    </source>
</evidence>
<sequence>MPGAPLFLTEQSNQTKFGEESLLATGEESLLATGEESLWATGEDSLWATGEESLWATCEESLLATGEESLLATGEESLLATGEESLWATGEESLLATGEESLLATGEESLLATGEESPLATGEDSLLATVLGFMPLSYQLVKDRNKNMYLYWSLRNVFYSTAISVCLMSSNVIARQLVKPIADNFDSVTPIGVHQPGSNISTEDGDMTEPFIKGGQALTILNTYISSSVVVSVILLSCLKFRRLPEILCRIRRFDDTYLRLLSDPDEITTLHRKCHLFCVSCVIGSCLISVGSSAASLYAIFLKQITYPYILIDIAKLGIFLLEIQFMSLCFCLQQRFLQINKALIRLRKHTIEGQVDRIPIGSEKFNIPAVPSTKTRSLQAQGRAGPRPVEQLCSLRHSHLHLSDLVQALNSTYQTQLLLIMAESSCALVINMYFSYYVTSFFPQAMASGILWASNVFTKITCVCVMAQRTVKEVSLTNCSYRLSCSKQGSLAPNKVSLTNCPYRLSCSKQGESHELFLQALLLQTRCLSRTVPTGSLGANKVSLTNCSYRLSCSKQGVSHELFLQALLGHKSQVVLQRFSRPDLDIATKQEFLSRHVVLCGRYTWEGPLLNGAMLYANKCYTRSASQGVSLRAFQEQSTQDLLNAAVS</sequence>
<evidence type="ECO:0000256" key="5">
    <source>
        <dbReference type="ARBA" id="ARBA00023136"/>
    </source>
</evidence>